<proteinExistence type="predicted"/>
<sequence>MKPRRLSSPYSTPKISLRFQLLYYLLLLLLFYILQISSINGVVEGAEDEEAVGYGYEVKSVGFDSTGTSLIADLQLLKASSVFGSDIGILRLTASFETNNRLRIRITDPNHQRWEVPYDVIPRPQPPQTLQSSSLNNLRPVRRHLSNSNSDLTFRLHTTTPFGFSINRLSTGETLFDTTPDPKNPSTFLIFKDQYLQLSSSLPPHTANLYGLGEHTKSSFKLLPNQTLTLWNADIGSVNLDLNLYGSHPFYMDVRAPNGTTHGVLLLNSNGMDIVYSGDSITYKVIGGIFDLYFFSGPTPKMVLDQYTQLIGRPTPMPYWSFGFHQCRYGYKNVYELERVVAGYARAQIPLEVMWTDIDYMDAYKDFTLDPINFPLSKMQKFLDMLHKNGQKYVLILDPGISVNNTYETYIRGKKADIFIKRDNKPYLGVVWPGNVYFPDFLNPKTAHFWGYEISLFHNLLPFDGLWIDMNEISNFNTSSSIPSSLLDNPPYSINNSGAQLPINHKTVPASSVHFGGISEYDIHNLYGFLESRATNQALVNRIGKRPFVLSRSTFVGSGKYTAHWTGDNGAKWEDLQYSIPSILNSGIFGIPMVGADICGFSGNTTEELCRRWIQLGAFYPFARDHTSKDTIHQELYIWDSVASSAKKALGLRYKLLPYFYMLMYEAHMKGTPIARPLFFSFPQDKNTYEISTQFLLGKGVMISPVLKPETVAVEAYFPAGKWYNLFNYSHCIHSTQGEYFMLDAPPDTINVHVREGNILVMHTKEALTTQAARKSSFQLLVIVSDNEKSTGELFLDDGEEVEMGIEGKKWTLVQFMSYKTKGRVVVESQVVNGEFASNEKLIIEKVTLLGLGDDATKFKSFEFTNIGSLRRYANGGRTNYKVSKNHGRVDISGLELLVGKEFRFEMKLNM</sequence>
<dbReference type="EMBL" id="CM044703">
    <property type="protein sequence ID" value="KAI5671104.1"/>
    <property type="molecule type" value="Genomic_DNA"/>
</dbReference>
<evidence type="ECO:0000313" key="1">
    <source>
        <dbReference type="EMBL" id="KAI5671104.1"/>
    </source>
</evidence>
<gene>
    <name evidence="1" type="ORF">M9H77_11468</name>
</gene>
<keyword evidence="2" id="KW-1185">Reference proteome</keyword>
<organism evidence="1 2">
    <name type="scientific">Catharanthus roseus</name>
    <name type="common">Madagascar periwinkle</name>
    <name type="synonym">Vinca rosea</name>
    <dbReference type="NCBI Taxonomy" id="4058"/>
    <lineage>
        <taxon>Eukaryota</taxon>
        <taxon>Viridiplantae</taxon>
        <taxon>Streptophyta</taxon>
        <taxon>Embryophyta</taxon>
        <taxon>Tracheophyta</taxon>
        <taxon>Spermatophyta</taxon>
        <taxon>Magnoliopsida</taxon>
        <taxon>eudicotyledons</taxon>
        <taxon>Gunneridae</taxon>
        <taxon>Pentapetalae</taxon>
        <taxon>asterids</taxon>
        <taxon>lamiids</taxon>
        <taxon>Gentianales</taxon>
        <taxon>Apocynaceae</taxon>
        <taxon>Rauvolfioideae</taxon>
        <taxon>Vinceae</taxon>
        <taxon>Catharanthinae</taxon>
        <taxon>Catharanthus</taxon>
    </lineage>
</organism>
<reference evidence="2" key="1">
    <citation type="journal article" date="2023" name="Nat. Plants">
        <title>Single-cell RNA sequencing provides a high-resolution roadmap for understanding the multicellular compartmentation of specialized metabolism.</title>
        <authorList>
            <person name="Sun S."/>
            <person name="Shen X."/>
            <person name="Li Y."/>
            <person name="Li Y."/>
            <person name="Wang S."/>
            <person name="Li R."/>
            <person name="Zhang H."/>
            <person name="Shen G."/>
            <person name="Guo B."/>
            <person name="Wei J."/>
            <person name="Xu J."/>
            <person name="St-Pierre B."/>
            <person name="Chen S."/>
            <person name="Sun C."/>
        </authorList>
    </citation>
    <scope>NUCLEOTIDE SEQUENCE [LARGE SCALE GENOMIC DNA]</scope>
</reference>
<evidence type="ECO:0000313" key="2">
    <source>
        <dbReference type="Proteomes" id="UP001060085"/>
    </source>
</evidence>
<accession>A0ACC0BEL3</accession>
<comment type="caution">
    <text evidence="1">The sequence shown here is derived from an EMBL/GenBank/DDBJ whole genome shotgun (WGS) entry which is preliminary data.</text>
</comment>
<protein>
    <submittedName>
        <fullName evidence="1">Uncharacterized protein</fullName>
    </submittedName>
</protein>
<name>A0ACC0BEL3_CATRO</name>
<dbReference type="Proteomes" id="UP001060085">
    <property type="component" value="Linkage Group LG03"/>
</dbReference>